<dbReference type="AlphaFoldDB" id="U4LSK2"/>
<sequence length="104" mass="11669">MTSVLRLLRKRRPASRVRARSYHPTYSTAFPAILSRIVVHQRLGITTLHTQCKYFPQDTIVSISTKVTIPHIFGRGVAARNLPAAEPQTPQAFWAPRGRGFSEG</sequence>
<reference evidence="1 2" key="1">
    <citation type="journal article" date="2013" name="PLoS Genet.">
        <title>The genome and development-dependent transcriptomes of Pyronema confluens: a window into fungal evolution.</title>
        <authorList>
            <person name="Traeger S."/>
            <person name="Altegoer F."/>
            <person name="Freitag M."/>
            <person name="Gabaldon T."/>
            <person name="Kempken F."/>
            <person name="Kumar A."/>
            <person name="Marcet-Houben M."/>
            <person name="Poggeler S."/>
            <person name="Stajich J.E."/>
            <person name="Nowrousian M."/>
        </authorList>
    </citation>
    <scope>NUCLEOTIDE SEQUENCE [LARGE SCALE GENOMIC DNA]</scope>
    <source>
        <strain evidence="2">CBS 100304</strain>
        <tissue evidence="1">Vegetative mycelium</tissue>
    </source>
</reference>
<dbReference type="Proteomes" id="UP000018144">
    <property type="component" value="Unassembled WGS sequence"/>
</dbReference>
<organism evidence="1 2">
    <name type="scientific">Pyronema omphalodes (strain CBS 100304)</name>
    <name type="common">Pyronema confluens</name>
    <dbReference type="NCBI Taxonomy" id="1076935"/>
    <lineage>
        <taxon>Eukaryota</taxon>
        <taxon>Fungi</taxon>
        <taxon>Dikarya</taxon>
        <taxon>Ascomycota</taxon>
        <taxon>Pezizomycotina</taxon>
        <taxon>Pezizomycetes</taxon>
        <taxon>Pezizales</taxon>
        <taxon>Pyronemataceae</taxon>
        <taxon>Pyronema</taxon>
    </lineage>
</organism>
<keyword evidence="2" id="KW-1185">Reference proteome</keyword>
<name>U4LSK2_PYROM</name>
<proteinExistence type="predicted"/>
<gene>
    <name evidence="1" type="ORF">PCON_04646</name>
</gene>
<evidence type="ECO:0000313" key="2">
    <source>
        <dbReference type="Proteomes" id="UP000018144"/>
    </source>
</evidence>
<evidence type="ECO:0000313" key="1">
    <source>
        <dbReference type="EMBL" id="CCX34970.1"/>
    </source>
</evidence>
<protein>
    <submittedName>
        <fullName evidence="1">Uncharacterized protein</fullName>
    </submittedName>
</protein>
<dbReference type="EMBL" id="HF936670">
    <property type="protein sequence ID" value="CCX34970.1"/>
    <property type="molecule type" value="Genomic_DNA"/>
</dbReference>
<accession>U4LSK2</accession>